<accession>A0A6C0DVJ5</accession>
<reference evidence="2" key="1">
    <citation type="journal article" date="2020" name="Nature">
        <title>Giant virus diversity and host interactions through global metagenomics.</title>
        <authorList>
            <person name="Schulz F."/>
            <person name="Roux S."/>
            <person name="Paez-Espino D."/>
            <person name="Jungbluth S."/>
            <person name="Walsh D.A."/>
            <person name="Denef V.J."/>
            <person name="McMahon K.D."/>
            <person name="Konstantinidis K.T."/>
            <person name="Eloe-Fadrosh E.A."/>
            <person name="Kyrpides N.C."/>
            <person name="Woyke T."/>
        </authorList>
    </citation>
    <scope>NUCLEOTIDE SEQUENCE</scope>
    <source>
        <strain evidence="2">GVMAG-M-3300023174-75</strain>
    </source>
</reference>
<evidence type="ECO:0000256" key="1">
    <source>
        <dbReference type="SAM" id="Phobius"/>
    </source>
</evidence>
<keyword evidence="1" id="KW-0812">Transmembrane</keyword>
<protein>
    <submittedName>
        <fullName evidence="2">Uncharacterized protein</fullName>
    </submittedName>
</protein>
<feature type="transmembrane region" description="Helical" evidence="1">
    <location>
        <begin position="48"/>
        <end position="66"/>
    </location>
</feature>
<organism evidence="2">
    <name type="scientific">viral metagenome</name>
    <dbReference type="NCBI Taxonomy" id="1070528"/>
    <lineage>
        <taxon>unclassified sequences</taxon>
        <taxon>metagenomes</taxon>
        <taxon>organismal metagenomes</taxon>
    </lineage>
</organism>
<evidence type="ECO:0000313" key="2">
    <source>
        <dbReference type="EMBL" id="QHT20976.1"/>
    </source>
</evidence>
<keyword evidence="1" id="KW-0472">Membrane</keyword>
<dbReference type="EMBL" id="MN739684">
    <property type="protein sequence ID" value="QHT20976.1"/>
    <property type="molecule type" value="Genomic_DNA"/>
</dbReference>
<keyword evidence="1" id="KW-1133">Transmembrane helix</keyword>
<sequence>MNFFDSLMSPLSRDHCLLFYIIGLVSLLFAILALVGFVVGLFRKNSQYAMGAYFMSFLSNMVLYYVSRIHYSICVSALR</sequence>
<name>A0A6C0DVJ5_9ZZZZ</name>
<dbReference type="AlphaFoldDB" id="A0A6C0DVJ5"/>
<feature type="transmembrane region" description="Helical" evidence="1">
    <location>
        <begin position="17"/>
        <end position="42"/>
    </location>
</feature>
<proteinExistence type="predicted"/>